<accession>A0A941D066</accession>
<comment type="caution">
    <text evidence="1">The sequence shown here is derived from an EMBL/GenBank/DDBJ whole genome shotgun (WGS) entry which is preliminary data.</text>
</comment>
<evidence type="ECO:0000313" key="1">
    <source>
        <dbReference type="EMBL" id="MBR7618879.1"/>
    </source>
</evidence>
<reference evidence="1" key="1">
    <citation type="submission" date="2021-04" db="EMBL/GenBank/DDBJ databases">
        <title>Draft genome assembly of strain Phenylobacterium sp. 20VBR1 using MiniION and Illumina platforms.</title>
        <authorList>
            <person name="Thomas F.A."/>
            <person name="Krishnan K.P."/>
            <person name="Sinha R.K."/>
        </authorList>
    </citation>
    <scope>NUCLEOTIDE SEQUENCE</scope>
    <source>
        <strain evidence="1">20VBR1</strain>
    </source>
</reference>
<dbReference type="Proteomes" id="UP000622580">
    <property type="component" value="Unassembled WGS sequence"/>
</dbReference>
<protein>
    <submittedName>
        <fullName evidence="1">Uncharacterized protein</fullName>
    </submittedName>
</protein>
<sequence>MPEEQFIQMYVRDFATMASRVEAGSDIEAQLNKRITETRSHAALMDARKAEGHLAAVIDRLRSEAKKDASQAVKNTPDPIAAAARRQEFLVRVADMLDSELAEPEKRGAARF</sequence>
<gene>
    <name evidence="1" type="ORF">JKL49_05710</name>
</gene>
<proteinExistence type="predicted"/>
<dbReference type="RefSeq" id="WP_215338891.1">
    <property type="nucleotide sequence ID" value="NZ_JAGSGD010000001.1"/>
</dbReference>
<keyword evidence="2" id="KW-1185">Reference proteome</keyword>
<organism evidence="1 2">
    <name type="scientific">Phenylobacterium glaciei</name>
    <dbReference type="NCBI Taxonomy" id="2803784"/>
    <lineage>
        <taxon>Bacteria</taxon>
        <taxon>Pseudomonadati</taxon>
        <taxon>Pseudomonadota</taxon>
        <taxon>Alphaproteobacteria</taxon>
        <taxon>Caulobacterales</taxon>
        <taxon>Caulobacteraceae</taxon>
        <taxon>Phenylobacterium</taxon>
    </lineage>
</organism>
<dbReference type="EMBL" id="JAGSGD010000001">
    <property type="protein sequence ID" value="MBR7618879.1"/>
    <property type="molecule type" value="Genomic_DNA"/>
</dbReference>
<dbReference type="AlphaFoldDB" id="A0A941D066"/>
<name>A0A941D066_9CAUL</name>
<evidence type="ECO:0000313" key="2">
    <source>
        <dbReference type="Proteomes" id="UP000622580"/>
    </source>
</evidence>